<gene>
    <name evidence="2" type="ORF">ACFPQ5_00045</name>
</gene>
<feature type="compositionally biased region" description="Polar residues" evidence="1">
    <location>
        <begin position="210"/>
        <end position="221"/>
    </location>
</feature>
<feature type="region of interest" description="Disordered" evidence="1">
    <location>
        <begin position="188"/>
        <end position="235"/>
    </location>
</feature>
<dbReference type="RefSeq" id="WP_379750660.1">
    <property type="nucleotide sequence ID" value="NZ_JBHSMR010000001.1"/>
</dbReference>
<keyword evidence="3" id="KW-1185">Reference proteome</keyword>
<sequence length="655" mass="67819">MTTNWFGGPTSPSDPSTFDYETALQKVQRQRAAAQALQQMGMQGNQGQFIKNGDFVGFAGGNTLGSTMARLAAGLLSANTSENADTAQKQVGLDSQAALSWALDPANSPAGQRAAAQQTQREADAELARESSRATSTVQAGDVIDPNAQLTDTAVQTFPVPAPEVAALPKPQVPPTSRRIAEKVLGAAPAAQASAPSLRPRADAIPVTGGPNSFGSGNDLTRTLGPKTSLPTTATGQLSADDVALAARLLGGAPAPTAKASGTHQNAHQATRAAPSAPALPQIAPAKQAPALPTPPAAPAAPTLENRARALGIDPTAPRGEGDPSLAQQVQEVEATQNLMARGINPTGDPRSMVEQAASQGNATASYGDQMANLQQIARTGPMGQQLASAMMQSQFSKDWGEVKNADGATVGVYNKRNPSEQMGFKGVGMGSKSIETMSNLVKSTDPDNPEAVGRLNQTLGAMGIPPMTPDQVRGMGMTNDQRLTAHHHSANAVSSISKARGEAVAQVADLGKINNDLQYAMSIVNDAAGKWRGIGGSIAQWFGGGEQQQILNRIMNDSMLMSIMQDKGGSGTAGVGLMQAYQQHGLKATMQPEAVQQGLQQIQAAVQQRFAGKQAEVAAHDYSLNQLGYQPQVPTHQTSGGAAPNGRAPGNYSF</sequence>
<evidence type="ECO:0000313" key="2">
    <source>
        <dbReference type="EMBL" id="MFC5476559.1"/>
    </source>
</evidence>
<name>A0ABW0MFF7_9BURK</name>
<dbReference type="Proteomes" id="UP001596101">
    <property type="component" value="Unassembled WGS sequence"/>
</dbReference>
<feature type="region of interest" description="Disordered" evidence="1">
    <location>
        <begin position="631"/>
        <end position="655"/>
    </location>
</feature>
<comment type="caution">
    <text evidence="2">The sequence shown here is derived from an EMBL/GenBank/DDBJ whole genome shotgun (WGS) entry which is preliminary data.</text>
</comment>
<feature type="compositionally biased region" description="Polar residues" evidence="1">
    <location>
        <begin position="631"/>
        <end position="640"/>
    </location>
</feature>
<evidence type="ECO:0000256" key="1">
    <source>
        <dbReference type="SAM" id="MobiDB-lite"/>
    </source>
</evidence>
<feature type="compositionally biased region" description="Low complexity" evidence="1">
    <location>
        <begin position="641"/>
        <end position="655"/>
    </location>
</feature>
<feature type="region of interest" description="Disordered" evidence="1">
    <location>
        <begin position="342"/>
        <end position="361"/>
    </location>
</feature>
<evidence type="ECO:0000313" key="3">
    <source>
        <dbReference type="Proteomes" id="UP001596101"/>
    </source>
</evidence>
<organism evidence="2 3">
    <name type="scientific">Massilia suwonensis</name>
    <dbReference type="NCBI Taxonomy" id="648895"/>
    <lineage>
        <taxon>Bacteria</taxon>
        <taxon>Pseudomonadati</taxon>
        <taxon>Pseudomonadota</taxon>
        <taxon>Betaproteobacteria</taxon>
        <taxon>Burkholderiales</taxon>
        <taxon>Oxalobacteraceae</taxon>
        <taxon>Telluria group</taxon>
        <taxon>Massilia</taxon>
    </lineage>
</organism>
<proteinExistence type="predicted"/>
<dbReference type="EMBL" id="JBHSMR010000001">
    <property type="protein sequence ID" value="MFC5476559.1"/>
    <property type="molecule type" value="Genomic_DNA"/>
</dbReference>
<reference evidence="3" key="1">
    <citation type="journal article" date="2019" name="Int. J. Syst. Evol. Microbiol.">
        <title>The Global Catalogue of Microorganisms (GCM) 10K type strain sequencing project: providing services to taxonomists for standard genome sequencing and annotation.</title>
        <authorList>
            <consortium name="The Broad Institute Genomics Platform"/>
            <consortium name="The Broad Institute Genome Sequencing Center for Infectious Disease"/>
            <person name="Wu L."/>
            <person name="Ma J."/>
        </authorList>
    </citation>
    <scope>NUCLEOTIDE SEQUENCE [LARGE SCALE GENOMIC DNA]</scope>
    <source>
        <strain evidence="3">CCUG 43111</strain>
    </source>
</reference>
<feature type="compositionally biased region" description="Low complexity" evidence="1">
    <location>
        <begin position="188"/>
        <end position="199"/>
    </location>
</feature>
<feature type="region of interest" description="Disordered" evidence="1">
    <location>
        <begin position="255"/>
        <end position="277"/>
    </location>
</feature>
<protein>
    <submittedName>
        <fullName evidence="2">Uncharacterized protein</fullName>
    </submittedName>
</protein>
<feature type="compositionally biased region" description="Polar residues" evidence="1">
    <location>
        <begin position="260"/>
        <end position="269"/>
    </location>
</feature>
<accession>A0ABW0MFF7</accession>